<keyword evidence="1" id="KW-1133">Transmembrane helix</keyword>
<accession>A0ABP8FGB9</accession>
<keyword evidence="1" id="KW-0812">Transmembrane</keyword>
<dbReference type="RefSeq" id="WP_345164393.1">
    <property type="nucleotide sequence ID" value="NZ_BAABGX010000002.1"/>
</dbReference>
<dbReference type="Proteomes" id="UP001501844">
    <property type="component" value="Unassembled WGS sequence"/>
</dbReference>
<evidence type="ECO:0000313" key="2">
    <source>
        <dbReference type="EMBL" id="GAA4303205.1"/>
    </source>
</evidence>
<feature type="transmembrane region" description="Helical" evidence="1">
    <location>
        <begin position="171"/>
        <end position="191"/>
    </location>
</feature>
<evidence type="ECO:0000313" key="3">
    <source>
        <dbReference type="Proteomes" id="UP001501844"/>
    </source>
</evidence>
<name>A0ABP8FGB9_9BACT</name>
<evidence type="ECO:0008006" key="4">
    <source>
        <dbReference type="Google" id="ProtNLM"/>
    </source>
</evidence>
<protein>
    <recommendedName>
        <fullName evidence="4">CAAX protease self-immunity</fullName>
    </recommendedName>
</protein>
<feature type="transmembrane region" description="Helical" evidence="1">
    <location>
        <begin position="211"/>
        <end position="231"/>
    </location>
</feature>
<feature type="transmembrane region" description="Helical" evidence="1">
    <location>
        <begin position="147"/>
        <end position="164"/>
    </location>
</feature>
<proteinExistence type="predicted"/>
<feature type="transmembrane region" description="Helical" evidence="1">
    <location>
        <begin position="75"/>
        <end position="95"/>
    </location>
</feature>
<feature type="transmembrane region" description="Helical" evidence="1">
    <location>
        <begin position="116"/>
        <end position="135"/>
    </location>
</feature>
<dbReference type="EMBL" id="BAABGX010000002">
    <property type="protein sequence ID" value="GAA4303205.1"/>
    <property type="molecule type" value="Genomic_DNA"/>
</dbReference>
<keyword evidence="1" id="KW-0472">Membrane</keyword>
<reference evidence="3" key="1">
    <citation type="journal article" date="2019" name="Int. J. Syst. Evol. Microbiol.">
        <title>The Global Catalogue of Microorganisms (GCM) 10K type strain sequencing project: providing services to taxonomists for standard genome sequencing and annotation.</title>
        <authorList>
            <consortium name="The Broad Institute Genomics Platform"/>
            <consortium name="The Broad Institute Genome Sequencing Center for Infectious Disease"/>
            <person name="Wu L."/>
            <person name="Ma J."/>
        </authorList>
    </citation>
    <scope>NUCLEOTIDE SEQUENCE [LARGE SCALE GENOMIC DNA]</scope>
    <source>
        <strain evidence="3">JCM 17917</strain>
    </source>
</reference>
<feature type="transmembrane region" description="Helical" evidence="1">
    <location>
        <begin position="6"/>
        <end position="26"/>
    </location>
</feature>
<feature type="transmembrane region" description="Helical" evidence="1">
    <location>
        <begin position="47"/>
        <end position="69"/>
    </location>
</feature>
<evidence type="ECO:0000256" key="1">
    <source>
        <dbReference type="SAM" id="Phobius"/>
    </source>
</evidence>
<keyword evidence="3" id="KW-1185">Reference proteome</keyword>
<organism evidence="2 3">
    <name type="scientific">Nibribacter koreensis</name>
    <dbReference type="NCBI Taxonomy" id="1084519"/>
    <lineage>
        <taxon>Bacteria</taxon>
        <taxon>Pseudomonadati</taxon>
        <taxon>Bacteroidota</taxon>
        <taxon>Cytophagia</taxon>
        <taxon>Cytophagales</taxon>
        <taxon>Hymenobacteraceae</taxon>
        <taxon>Nibribacter</taxon>
    </lineage>
</organism>
<sequence>MKADYLLLAQTGFAVLTILCLVFLSMGIKSTFLRMGLSPQKATQKTWVLTALLVGWLGVVSVLALTGFMGNFELAPLNMIPAILPPLIAVLLVTFHPKTQSFIDHLPAKGLLVLQVFRVPVEIFLWWLFLANALPARMTFEGTNWDVLSGLAGPVFATLCFGAGRHHHKLATIYNVLGLALLLNIVLNGILTLPTPFQAFHDAPGALIMTQFPVMVLPTFLVPLAYALHAFSLRKAWLARKHPSLSKMAS</sequence>
<gene>
    <name evidence="2" type="ORF">GCM10023183_15620</name>
</gene>
<comment type="caution">
    <text evidence="2">The sequence shown here is derived from an EMBL/GenBank/DDBJ whole genome shotgun (WGS) entry which is preliminary data.</text>
</comment>